<sequence>MRQWSALFMKDFKLTRVVFFMGLVMNGLVALLTLTLEGAANDSLLLFVPFAIAAGIHVAYVPGMVLISLKSEGSYMSVWLHNPQAAFKLLLSKMVNGLIMLVVSLAWLYALARLVITPRLSLIEPSWTDAWSVGWFIFPHIIWISAGLSVLVMFLWALHQYLKLRIGRWSWAVIAGILILSGWIYALLTTSKLYGFVTEWGGMTYKFGVILPDTLQTYTGGYVFDFIMIVGLFILTAWLVDNKVEG</sequence>
<proteinExistence type="predicted"/>
<keyword evidence="1" id="KW-0472">Membrane</keyword>
<accession>A0A3S1DBD0</accession>
<dbReference type="OrthoDB" id="1786466at2"/>
<evidence type="ECO:0000313" key="3">
    <source>
        <dbReference type="Proteomes" id="UP000272464"/>
    </source>
</evidence>
<feature type="transmembrane region" description="Helical" evidence="1">
    <location>
        <begin position="44"/>
        <end position="69"/>
    </location>
</feature>
<gene>
    <name evidence="2" type="ORF">EJP77_08285</name>
</gene>
<feature type="transmembrane region" description="Helical" evidence="1">
    <location>
        <begin position="90"/>
        <end position="112"/>
    </location>
</feature>
<keyword evidence="1" id="KW-0812">Transmembrane</keyword>
<reference evidence="2 3" key="1">
    <citation type="submission" date="2018-12" db="EMBL/GenBank/DDBJ databases">
        <authorList>
            <person name="Sun L."/>
            <person name="Chen Z."/>
        </authorList>
    </citation>
    <scope>NUCLEOTIDE SEQUENCE [LARGE SCALE GENOMIC DNA]</scope>
    <source>
        <strain evidence="2 3">3-5-3</strain>
    </source>
</reference>
<protein>
    <submittedName>
        <fullName evidence="2">Uncharacterized protein</fullName>
    </submittedName>
</protein>
<evidence type="ECO:0000313" key="2">
    <source>
        <dbReference type="EMBL" id="RUT33627.1"/>
    </source>
</evidence>
<dbReference type="Proteomes" id="UP000272464">
    <property type="component" value="Unassembled WGS sequence"/>
</dbReference>
<name>A0A3S1DBD0_9BACL</name>
<organism evidence="2 3">
    <name type="scientific">Paenibacillus zeisoli</name>
    <dbReference type="NCBI Taxonomy" id="2496267"/>
    <lineage>
        <taxon>Bacteria</taxon>
        <taxon>Bacillati</taxon>
        <taxon>Bacillota</taxon>
        <taxon>Bacilli</taxon>
        <taxon>Bacillales</taxon>
        <taxon>Paenibacillaceae</taxon>
        <taxon>Paenibacillus</taxon>
    </lineage>
</organism>
<dbReference type="EMBL" id="RZNX01000002">
    <property type="protein sequence ID" value="RUT33627.1"/>
    <property type="molecule type" value="Genomic_DNA"/>
</dbReference>
<dbReference type="RefSeq" id="WP_127198741.1">
    <property type="nucleotide sequence ID" value="NZ_RZNX01000002.1"/>
</dbReference>
<feature type="transmembrane region" description="Helical" evidence="1">
    <location>
        <begin position="169"/>
        <end position="188"/>
    </location>
</feature>
<feature type="transmembrane region" description="Helical" evidence="1">
    <location>
        <begin position="12"/>
        <end position="32"/>
    </location>
</feature>
<dbReference type="AlphaFoldDB" id="A0A3S1DBD0"/>
<keyword evidence="1" id="KW-1133">Transmembrane helix</keyword>
<feature type="transmembrane region" description="Helical" evidence="1">
    <location>
        <begin position="132"/>
        <end position="157"/>
    </location>
</feature>
<feature type="transmembrane region" description="Helical" evidence="1">
    <location>
        <begin position="221"/>
        <end position="240"/>
    </location>
</feature>
<keyword evidence="3" id="KW-1185">Reference proteome</keyword>
<evidence type="ECO:0000256" key="1">
    <source>
        <dbReference type="SAM" id="Phobius"/>
    </source>
</evidence>
<comment type="caution">
    <text evidence="2">The sequence shown here is derived from an EMBL/GenBank/DDBJ whole genome shotgun (WGS) entry which is preliminary data.</text>
</comment>